<keyword evidence="2 4" id="KW-0238">DNA-binding</keyword>
<keyword evidence="1 4" id="KW-0132">Cell division</keyword>
<name>A0ABY2Z0T0_9BACT</name>
<dbReference type="Gene3D" id="3.10.28.10">
    <property type="entry name" value="Homing endonucleases"/>
    <property type="match status" value="1"/>
</dbReference>
<dbReference type="HAMAP" id="MF_01420">
    <property type="entry name" value="HTH_type_WhiA"/>
    <property type="match status" value="1"/>
</dbReference>
<evidence type="ECO:0000256" key="3">
    <source>
        <dbReference type="ARBA" id="ARBA00023306"/>
    </source>
</evidence>
<dbReference type="RefSeq" id="WP_140914861.1">
    <property type="nucleotide sequence ID" value="NZ_VHHP01000004.1"/>
</dbReference>
<evidence type="ECO:0000313" key="7">
    <source>
        <dbReference type="EMBL" id="TPR53896.1"/>
    </source>
</evidence>
<gene>
    <name evidence="4 7" type="primary">whiA</name>
    <name evidence="7" type="ORF">FJR74_01910</name>
</gene>
<accession>A0ABY2Z0T0</accession>
<dbReference type="InterPro" id="IPR003802">
    <property type="entry name" value="Sporulation_regulator_WhiA"/>
</dbReference>
<dbReference type="InterPro" id="IPR027434">
    <property type="entry name" value="Homing_endonucl"/>
</dbReference>
<proteinExistence type="inferred from homology"/>
<comment type="function">
    <text evidence="4">Involved in cell division and chromosome segregation.</text>
</comment>
<protein>
    <recommendedName>
        <fullName evidence="4">Probable cell division protein WhiA</fullName>
    </recommendedName>
</protein>
<comment type="similarity">
    <text evidence="4">Belongs to the WhiA family.</text>
</comment>
<dbReference type="NCBIfam" id="TIGR00647">
    <property type="entry name" value="DNA_bind_WhiA"/>
    <property type="match status" value="1"/>
</dbReference>
<dbReference type="InterPro" id="IPR023054">
    <property type="entry name" value="Sporulation_regulator_WhiA_C"/>
</dbReference>
<feature type="domain" description="WhiA LAGLIDADG-like" evidence="6">
    <location>
        <begin position="89"/>
        <end position="179"/>
    </location>
</feature>
<dbReference type="Proteomes" id="UP000316851">
    <property type="component" value="Unassembled WGS sequence"/>
</dbReference>
<sequence length="275" mass="32303">MLDSFAWKIKQEIIHHNLKNSDKKNLLSGIIATSNFNDEVATFIINNELVFSYITNLLRSLNVTYTNPRKNSFAIDLKTFHNNNLKKERDFFSGIFLASGSISDLSTTSNHLELKFYNEKAARDNLEILINHNLSFKLLNRNGRYFLYCKKIENICDFLKAIEAIDSYYEFEDSKIERDYYNNINRITNFDFYNQQRIADANMTFMQNLEFIKTNNLEHLFNPDELYFFDLKIENIDSSLSELSSILKSKNIAKSRSSLNHSLIKLKKIVSKYKK</sequence>
<dbReference type="GO" id="GO:0003677">
    <property type="term" value="F:DNA binding"/>
    <property type="evidence" value="ECO:0007669"/>
    <property type="project" value="UniProtKB-KW"/>
</dbReference>
<evidence type="ECO:0000256" key="1">
    <source>
        <dbReference type="ARBA" id="ARBA00022618"/>
    </source>
</evidence>
<evidence type="ECO:0000256" key="4">
    <source>
        <dbReference type="HAMAP-Rule" id="MF_01420"/>
    </source>
</evidence>
<dbReference type="PANTHER" id="PTHR37307">
    <property type="entry name" value="CELL DIVISION PROTEIN WHIA-RELATED"/>
    <property type="match status" value="1"/>
</dbReference>
<evidence type="ECO:0000256" key="2">
    <source>
        <dbReference type="ARBA" id="ARBA00023125"/>
    </source>
</evidence>
<comment type="caution">
    <text evidence="7">The sequence shown here is derived from an EMBL/GenBank/DDBJ whole genome shotgun (WGS) entry which is preliminary data.</text>
</comment>
<evidence type="ECO:0000259" key="6">
    <source>
        <dbReference type="Pfam" id="PF14527"/>
    </source>
</evidence>
<dbReference type="SUPFAM" id="SSF55608">
    <property type="entry name" value="Homing endonucleases"/>
    <property type="match status" value="1"/>
</dbReference>
<feature type="domain" description="Sporulation regulator WhiA C-terminal" evidence="5">
    <location>
        <begin position="184"/>
        <end position="269"/>
    </location>
</feature>
<organism evidence="7 8">
    <name type="scientific">Metamycoplasma neophronis</name>
    <dbReference type="NCBI Taxonomy" id="872983"/>
    <lineage>
        <taxon>Bacteria</taxon>
        <taxon>Bacillati</taxon>
        <taxon>Mycoplasmatota</taxon>
        <taxon>Mycoplasmoidales</taxon>
        <taxon>Metamycoplasmataceae</taxon>
        <taxon>Metamycoplasma</taxon>
    </lineage>
</organism>
<dbReference type="Pfam" id="PF02650">
    <property type="entry name" value="HTH_WhiA"/>
    <property type="match status" value="1"/>
</dbReference>
<dbReference type="Pfam" id="PF14527">
    <property type="entry name" value="LAGLIDADG_WhiA"/>
    <property type="match status" value="1"/>
</dbReference>
<keyword evidence="8" id="KW-1185">Reference proteome</keyword>
<evidence type="ECO:0000259" key="5">
    <source>
        <dbReference type="Pfam" id="PF02650"/>
    </source>
</evidence>
<keyword evidence="3 4" id="KW-0131">Cell cycle</keyword>
<dbReference type="InterPro" id="IPR039518">
    <property type="entry name" value="WhiA_LAGLIDADG_dom"/>
</dbReference>
<reference evidence="7" key="1">
    <citation type="submission" date="2019-06" db="EMBL/GenBank/DDBJ databases">
        <title>Mycoplasma neophronis type strain whole genome sequence.</title>
        <authorList>
            <person name="Spergser J."/>
        </authorList>
    </citation>
    <scope>NUCLEOTIDE SEQUENCE [LARGE SCALE GENOMIC DNA]</scope>
    <source>
        <strain evidence="7">DSM 24097</strain>
    </source>
</reference>
<dbReference type="PANTHER" id="PTHR37307:SF1">
    <property type="entry name" value="CELL DIVISION PROTEIN WHIA-RELATED"/>
    <property type="match status" value="1"/>
</dbReference>
<evidence type="ECO:0000313" key="8">
    <source>
        <dbReference type="Proteomes" id="UP000316851"/>
    </source>
</evidence>
<dbReference type="EMBL" id="VHHP01000004">
    <property type="protein sequence ID" value="TPR53896.1"/>
    <property type="molecule type" value="Genomic_DNA"/>
</dbReference>